<evidence type="ECO:0000256" key="8">
    <source>
        <dbReference type="ARBA" id="ARBA00023033"/>
    </source>
</evidence>
<dbReference type="Pfam" id="PF22810">
    <property type="entry name" value="LPMO_AA14"/>
    <property type="match status" value="1"/>
</dbReference>
<dbReference type="GO" id="GO:0004497">
    <property type="term" value="F:monooxygenase activity"/>
    <property type="evidence" value="ECO:0007669"/>
    <property type="project" value="UniProtKB-KW"/>
</dbReference>
<protein>
    <submittedName>
        <fullName evidence="13">Uncharacterized protein</fullName>
    </submittedName>
</protein>
<dbReference type="AlphaFoldDB" id="A0A1C7M5L6"/>
<dbReference type="InterPro" id="IPR054497">
    <property type="entry name" value="LPMO_AA14"/>
</dbReference>
<gene>
    <name evidence="13" type="ORF">A0H81_08036</name>
</gene>
<name>A0A1C7M5L6_GRIFR</name>
<keyword evidence="5" id="KW-0732">Signal</keyword>
<feature type="compositionally biased region" description="Low complexity" evidence="12">
    <location>
        <begin position="546"/>
        <end position="564"/>
    </location>
</feature>
<sequence>MEYTYSDVMTQHELFKKEWALMDLEWTLAVRHRERSDTSAQTGVIGQSRNHWWQLWLPGCMSAQTERSTDCAYHDKETDQNRGGMVRLVVKGRNRLEESKASLSELRSGFERCSHDDKPSNLARATAEIAVSEDRAPTFLTLPLFSAKIKAMISAVPVYLAVAAFAPLASAHIDVLIRQPSHGAVDEYDFDEWWFHGHLGYPPNDGNFFELPAGGTVNSELSCDKGATSWFASSPGGDAGFGSNWPCPGQPSSEFHTTGLDDVTGCGLAIAYKSDVNSIQPEDFAIFTVNHTCVWTLNTAFQVPADMPACPEGGCHCAWFWIHSPDSGSEQNYMNGFKCQVTGATGTKAIGTPGLPRRCGADPNNGHPNATPGNCTIGPKQPFYWYQNERNNMFEGTYAPPSYNQMYGYADGAQNDIFQEPYIASEGPAGGASTTSASTTSTSASTTSTAIPTSTAVPSTSATSTPSSRPSSIASSAPPPSSTSSSSPSSSSSSSSSVSVSVSVSASASVSASSATTSGSSSSSSSPVPSTTTHVHSDSGVTSAATTITLKPITTTLTPSATATRKCKPRPTTPARRDSIAKRKHARRLHDHAL</sequence>
<evidence type="ECO:0000256" key="11">
    <source>
        <dbReference type="ARBA" id="ARBA00046340"/>
    </source>
</evidence>
<evidence type="ECO:0000313" key="14">
    <source>
        <dbReference type="Proteomes" id="UP000092993"/>
    </source>
</evidence>
<evidence type="ECO:0000256" key="5">
    <source>
        <dbReference type="ARBA" id="ARBA00022729"/>
    </source>
</evidence>
<comment type="caution">
    <text evidence="13">The sequence shown here is derived from an EMBL/GenBank/DDBJ whole genome shotgun (WGS) entry which is preliminary data.</text>
</comment>
<evidence type="ECO:0000256" key="1">
    <source>
        <dbReference type="ARBA" id="ARBA00001973"/>
    </source>
</evidence>
<reference evidence="13 14" key="1">
    <citation type="submission" date="2016-03" db="EMBL/GenBank/DDBJ databases">
        <title>Whole genome sequencing of Grifola frondosa 9006-11.</title>
        <authorList>
            <person name="Min B."/>
            <person name="Park H."/>
            <person name="Kim J.-G."/>
            <person name="Cho H."/>
            <person name="Oh Y.-L."/>
            <person name="Kong W.-S."/>
            <person name="Choi I.-G."/>
        </authorList>
    </citation>
    <scope>NUCLEOTIDE SEQUENCE [LARGE SCALE GENOMIC DNA]</scope>
    <source>
        <strain evidence="13 14">9006-11</strain>
    </source>
</reference>
<evidence type="ECO:0000256" key="2">
    <source>
        <dbReference type="ARBA" id="ARBA00004613"/>
    </source>
</evidence>
<dbReference type="GO" id="GO:0005576">
    <property type="term" value="C:extracellular region"/>
    <property type="evidence" value="ECO:0007669"/>
    <property type="project" value="UniProtKB-SubCell"/>
</dbReference>
<evidence type="ECO:0000256" key="6">
    <source>
        <dbReference type="ARBA" id="ARBA00023002"/>
    </source>
</evidence>
<dbReference type="OMA" id="NWSINIT"/>
<evidence type="ECO:0000256" key="4">
    <source>
        <dbReference type="ARBA" id="ARBA00022723"/>
    </source>
</evidence>
<comment type="subcellular location">
    <subcellularLocation>
        <location evidence="2">Secreted</location>
    </subcellularLocation>
</comment>
<comment type="similarity">
    <text evidence="11">Belongs to the polysaccharide monooxygenase AA14 family.</text>
</comment>
<accession>A0A1C7M5L6</accession>
<keyword evidence="10" id="KW-0325">Glycoprotein</keyword>
<organism evidence="13 14">
    <name type="scientific">Grifola frondosa</name>
    <name type="common">Maitake</name>
    <name type="synonym">Polyporus frondosus</name>
    <dbReference type="NCBI Taxonomy" id="5627"/>
    <lineage>
        <taxon>Eukaryota</taxon>
        <taxon>Fungi</taxon>
        <taxon>Dikarya</taxon>
        <taxon>Basidiomycota</taxon>
        <taxon>Agaricomycotina</taxon>
        <taxon>Agaricomycetes</taxon>
        <taxon>Polyporales</taxon>
        <taxon>Grifolaceae</taxon>
        <taxon>Grifola</taxon>
    </lineage>
</organism>
<evidence type="ECO:0000313" key="13">
    <source>
        <dbReference type="EMBL" id="OBZ72245.1"/>
    </source>
</evidence>
<feature type="region of interest" description="Disordered" evidence="12">
    <location>
        <begin position="423"/>
        <end position="497"/>
    </location>
</feature>
<dbReference type="Proteomes" id="UP000092993">
    <property type="component" value="Unassembled WGS sequence"/>
</dbReference>
<keyword evidence="7" id="KW-0186">Copper</keyword>
<evidence type="ECO:0000256" key="9">
    <source>
        <dbReference type="ARBA" id="ARBA00023157"/>
    </source>
</evidence>
<dbReference type="STRING" id="5627.A0A1C7M5L6"/>
<feature type="compositionally biased region" description="Low complexity" evidence="12">
    <location>
        <begin position="512"/>
        <end position="533"/>
    </location>
</feature>
<keyword evidence="9" id="KW-1015">Disulfide bond</keyword>
<evidence type="ECO:0000256" key="3">
    <source>
        <dbReference type="ARBA" id="ARBA00022525"/>
    </source>
</evidence>
<feature type="compositionally biased region" description="Basic residues" evidence="12">
    <location>
        <begin position="582"/>
        <end position="594"/>
    </location>
</feature>
<dbReference type="EMBL" id="LUGG01000009">
    <property type="protein sequence ID" value="OBZ72245.1"/>
    <property type="molecule type" value="Genomic_DNA"/>
</dbReference>
<keyword evidence="3" id="KW-0964">Secreted</keyword>
<keyword evidence="4" id="KW-0479">Metal-binding</keyword>
<keyword evidence="14" id="KW-1185">Reference proteome</keyword>
<evidence type="ECO:0000256" key="7">
    <source>
        <dbReference type="ARBA" id="ARBA00023008"/>
    </source>
</evidence>
<proteinExistence type="inferred from homology"/>
<dbReference type="GO" id="GO:0046872">
    <property type="term" value="F:metal ion binding"/>
    <property type="evidence" value="ECO:0007669"/>
    <property type="project" value="UniProtKB-KW"/>
</dbReference>
<keyword evidence="6" id="KW-0560">Oxidoreductase</keyword>
<comment type="cofactor">
    <cofactor evidence="1">
        <name>Cu(2+)</name>
        <dbReference type="ChEBI" id="CHEBI:29036"/>
    </cofactor>
</comment>
<feature type="compositionally biased region" description="Low complexity" evidence="12">
    <location>
        <begin position="432"/>
        <end position="497"/>
    </location>
</feature>
<feature type="region of interest" description="Disordered" evidence="12">
    <location>
        <begin position="512"/>
        <end position="594"/>
    </location>
</feature>
<keyword evidence="8" id="KW-0503">Monooxygenase</keyword>
<dbReference type="OrthoDB" id="2019572at2759"/>
<evidence type="ECO:0000256" key="12">
    <source>
        <dbReference type="SAM" id="MobiDB-lite"/>
    </source>
</evidence>
<evidence type="ECO:0000256" key="10">
    <source>
        <dbReference type="ARBA" id="ARBA00023180"/>
    </source>
</evidence>